<name>A0ABU8EQW6_9GAMM</name>
<comment type="caution">
    <text evidence="1">The sequence shown here is derived from an EMBL/GenBank/DDBJ whole genome shotgun (WGS) entry which is preliminary data.</text>
</comment>
<dbReference type="Pfam" id="PF06041">
    <property type="entry name" value="DUF924"/>
    <property type="match status" value="1"/>
</dbReference>
<dbReference type="Proteomes" id="UP001382455">
    <property type="component" value="Unassembled WGS sequence"/>
</dbReference>
<accession>A0ABU8EQW6</accession>
<evidence type="ECO:0000313" key="1">
    <source>
        <dbReference type="EMBL" id="MEI4549360.1"/>
    </source>
</evidence>
<dbReference type="RefSeq" id="WP_336434933.1">
    <property type="nucleotide sequence ID" value="NZ_JBAWKS010000001.1"/>
</dbReference>
<evidence type="ECO:0000313" key="2">
    <source>
        <dbReference type="Proteomes" id="UP001382455"/>
    </source>
</evidence>
<dbReference type="EMBL" id="JBAWKS010000001">
    <property type="protein sequence ID" value="MEI4549360.1"/>
    <property type="molecule type" value="Genomic_DNA"/>
</dbReference>
<organism evidence="1 2">
    <name type="scientific">Pseudoalteromonas spongiae</name>
    <dbReference type="NCBI Taxonomy" id="298657"/>
    <lineage>
        <taxon>Bacteria</taxon>
        <taxon>Pseudomonadati</taxon>
        <taxon>Pseudomonadota</taxon>
        <taxon>Gammaproteobacteria</taxon>
        <taxon>Alteromonadales</taxon>
        <taxon>Pseudoalteromonadaceae</taxon>
        <taxon>Pseudoalteromonas</taxon>
    </lineage>
</organism>
<keyword evidence="2" id="KW-1185">Reference proteome</keyword>
<sequence length="176" mass="20439">MNYQDIYDFWFSELTPNDWFSVNDALDKTINNKFKVILDAAIAGELHHWRHTAMGSLCEIIVLDQFSRNIFRGQAQAFRQDPLALSLAQTAIDKGFDKQLNETEVGFMYLPFMHSESAKIHELAMMLYKDHPSYEFEVAHKAIIDQFGRYPHRNAILGRKSTEQELTFLTQPNSSF</sequence>
<dbReference type="InterPro" id="IPR010323">
    <property type="entry name" value="DUF924"/>
</dbReference>
<dbReference type="InterPro" id="IPR011990">
    <property type="entry name" value="TPR-like_helical_dom_sf"/>
</dbReference>
<dbReference type="Gene3D" id="1.20.58.320">
    <property type="entry name" value="TPR-like"/>
    <property type="match status" value="1"/>
</dbReference>
<dbReference type="Gene3D" id="1.25.40.10">
    <property type="entry name" value="Tetratricopeptide repeat domain"/>
    <property type="match status" value="1"/>
</dbReference>
<gene>
    <name evidence="1" type="ORF">WAE96_06555</name>
</gene>
<dbReference type="SUPFAM" id="SSF48452">
    <property type="entry name" value="TPR-like"/>
    <property type="match status" value="1"/>
</dbReference>
<proteinExistence type="predicted"/>
<reference evidence="1 2" key="1">
    <citation type="submission" date="2023-12" db="EMBL/GenBank/DDBJ databases">
        <title>Friends and Foes: Symbiotic and Algicidal bacterial influence on Karenia brevis blooms.</title>
        <authorList>
            <person name="Fei C."/>
            <person name="Mohamed A.R."/>
            <person name="Booker A."/>
            <person name="Arshad M."/>
            <person name="Klass S."/>
            <person name="Ahn S."/>
            <person name="Gilbert P.M."/>
            <person name="Heil C.A."/>
            <person name="Martinez J.M."/>
            <person name="Amin S.A."/>
        </authorList>
    </citation>
    <scope>NUCLEOTIDE SEQUENCE [LARGE SCALE GENOMIC DNA]</scope>
    <source>
        <strain evidence="1 2">CE15</strain>
    </source>
</reference>
<protein>
    <submittedName>
        <fullName evidence="1">DUF924 family protein</fullName>
    </submittedName>
</protein>